<protein>
    <submittedName>
        <fullName evidence="7">Uncharacterized protein</fullName>
    </submittedName>
</protein>
<dbReference type="AlphaFoldDB" id="A0A7J7K2U9"/>
<keyword evidence="4 6" id="KW-1133">Transmembrane helix</keyword>
<evidence type="ECO:0000256" key="1">
    <source>
        <dbReference type="ARBA" id="ARBA00004141"/>
    </source>
</evidence>
<dbReference type="InterPro" id="IPR018787">
    <property type="entry name" value="DUF2371_TMEM200"/>
</dbReference>
<comment type="similarity">
    <text evidence="2">Belongs to the TMEM200 family.</text>
</comment>
<reference evidence="7" key="1">
    <citation type="submission" date="2020-06" db="EMBL/GenBank/DDBJ databases">
        <title>Draft genome of Bugula neritina, a colonial animal packing powerful symbionts and potential medicines.</title>
        <authorList>
            <person name="Rayko M."/>
        </authorList>
    </citation>
    <scope>NUCLEOTIDE SEQUENCE [LARGE SCALE GENOMIC DNA]</scope>
    <source>
        <strain evidence="7">Kwan_BN1</strain>
    </source>
</reference>
<feature type="transmembrane region" description="Helical" evidence="6">
    <location>
        <begin position="49"/>
        <end position="72"/>
    </location>
</feature>
<comment type="caution">
    <text evidence="7">The sequence shown here is derived from an EMBL/GenBank/DDBJ whole genome shotgun (WGS) entry which is preliminary data.</text>
</comment>
<evidence type="ECO:0000256" key="5">
    <source>
        <dbReference type="ARBA" id="ARBA00023136"/>
    </source>
</evidence>
<name>A0A7J7K2U9_BUGNE</name>
<sequence length="273" mass="31062">MFARAAIVGRVARERSEARRNYFQHKRELRKRTPRAPLRQRCFIPVLRGPWITVGSGIFLIIIGSVMCNFAFHAEEYSRPKVNVQLDNGSLPEDPSGTEKFKALKSLTFVGPSVMGFGIFIIIIACVILMEKRDHILKEYTDRKLQAQHDIKINLSTNSSIGPSSMPLQCYADFYEAVNRTSPVKELSHKLRAPSSLPCIQSFRHAMHDIVEVERPQVELTSFQLNTSADQPTYTTALHEEQSIISSRNSELYDEKLDTSCLEKEFLVETSKL</sequence>
<dbReference type="Proteomes" id="UP000593567">
    <property type="component" value="Unassembled WGS sequence"/>
</dbReference>
<feature type="transmembrane region" description="Helical" evidence="6">
    <location>
        <begin position="109"/>
        <end position="130"/>
    </location>
</feature>
<dbReference type="PANTHER" id="PTHR31815">
    <property type="entry name" value="AGAP005329-PA"/>
    <property type="match status" value="1"/>
</dbReference>
<evidence type="ECO:0000256" key="2">
    <source>
        <dbReference type="ARBA" id="ARBA00005308"/>
    </source>
</evidence>
<gene>
    <name evidence="7" type="ORF">EB796_008756</name>
</gene>
<dbReference type="GO" id="GO:0016020">
    <property type="term" value="C:membrane"/>
    <property type="evidence" value="ECO:0007669"/>
    <property type="project" value="UniProtKB-SubCell"/>
</dbReference>
<proteinExistence type="inferred from homology"/>
<evidence type="ECO:0000256" key="3">
    <source>
        <dbReference type="ARBA" id="ARBA00022692"/>
    </source>
</evidence>
<evidence type="ECO:0000313" key="7">
    <source>
        <dbReference type="EMBL" id="KAF6032960.1"/>
    </source>
</evidence>
<evidence type="ECO:0000256" key="4">
    <source>
        <dbReference type="ARBA" id="ARBA00022989"/>
    </source>
</evidence>
<dbReference type="PANTHER" id="PTHR31815:SF1">
    <property type="entry name" value="TRANSMEMBRANE PROTEIN 200C"/>
    <property type="match status" value="1"/>
</dbReference>
<evidence type="ECO:0000256" key="6">
    <source>
        <dbReference type="SAM" id="Phobius"/>
    </source>
</evidence>
<dbReference type="EMBL" id="VXIV02001465">
    <property type="protein sequence ID" value="KAF6032960.1"/>
    <property type="molecule type" value="Genomic_DNA"/>
</dbReference>
<organism evidence="7 8">
    <name type="scientific">Bugula neritina</name>
    <name type="common">Brown bryozoan</name>
    <name type="synonym">Sertularia neritina</name>
    <dbReference type="NCBI Taxonomy" id="10212"/>
    <lineage>
        <taxon>Eukaryota</taxon>
        <taxon>Metazoa</taxon>
        <taxon>Spiralia</taxon>
        <taxon>Lophotrochozoa</taxon>
        <taxon>Bryozoa</taxon>
        <taxon>Gymnolaemata</taxon>
        <taxon>Cheilostomatida</taxon>
        <taxon>Flustrina</taxon>
        <taxon>Buguloidea</taxon>
        <taxon>Bugulidae</taxon>
        <taxon>Bugula</taxon>
    </lineage>
</organism>
<keyword evidence="3 6" id="KW-0812">Transmembrane</keyword>
<keyword evidence="8" id="KW-1185">Reference proteome</keyword>
<comment type="subcellular location">
    <subcellularLocation>
        <location evidence="1">Membrane</location>
        <topology evidence="1">Multi-pass membrane protein</topology>
    </subcellularLocation>
</comment>
<accession>A0A7J7K2U9</accession>
<keyword evidence="5 6" id="KW-0472">Membrane</keyword>
<evidence type="ECO:0000313" key="8">
    <source>
        <dbReference type="Proteomes" id="UP000593567"/>
    </source>
</evidence>
<dbReference type="OrthoDB" id="9994280at2759"/>